<dbReference type="GO" id="GO:0016020">
    <property type="term" value="C:membrane"/>
    <property type="evidence" value="ECO:0007669"/>
    <property type="project" value="UniProtKB-SubCell"/>
</dbReference>
<accession>A0A8E2EC12</accession>
<organism evidence="8 9">
    <name type="scientific">Lepidopterella palustris CBS 459.81</name>
    <dbReference type="NCBI Taxonomy" id="1314670"/>
    <lineage>
        <taxon>Eukaryota</taxon>
        <taxon>Fungi</taxon>
        <taxon>Dikarya</taxon>
        <taxon>Ascomycota</taxon>
        <taxon>Pezizomycotina</taxon>
        <taxon>Dothideomycetes</taxon>
        <taxon>Pleosporomycetidae</taxon>
        <taxon>Mytilinidiales</taxon>
        <taxon>Argynnaceae</taxon>
        <taxon>Lepidopterella</taxon>
    </lineage>
</organism>
<dbReference type="Pfam" id="PF00083">
    <property type="entry name" value="Sugar_tr"/>
    <property type="match status" value="1"/>
</dbReference>
<feature type="transmembrane region" description="Helical" evidence="6">
    <location>
        <begin position="20"/>
        <end position="41"/>
    </location>
</feature>
<reference evidence="8 9" key="1">
    <citation type="journal article" date="2016" name="Nat. Commun.">
        <title>Ectomycorrhizal ecology is imprinted in the genome of the dominant symbiotic fungus Cenococcum geophilum.</title>
        <authorList>
            <consortium name="DOE Joint Genome Institute"/>
            <person name="Peter M."/>
            <person name="Kohler A."/>
            <person name="Ohm R.A."/>
            <person name="Kuo A."/>
            <person name="Krutzmann J."/>
            <person name="Morin E."/>
            <person name="Arend M."/>
            <person name="Barry K.W."/>
            <person name="Binder M."/>
            <person name="Choi C."/>
            <person name="Clum A."/>
            <person name="Copeland A."/>
            <person name="Grisel N."/>
            <person name="Haridas S."/>
            <person name="Kipfer T."/>
            <person name="LaButti K."/>
            <person name="Lindquist E."/>
            <person name="Lipzen A."/>
            <person name="Maire R."/>
            <person name="Meier B."/>
            <person name="Mihaltcheva S."/>
            <person name="Molinier V."/>
            <person name="Murat C."/>
            <person name="Poggeler S."/>
            <person name="Quandt C.A."/>
            <person name="Sperisen C."/>
            <person name="Tritt A."/>
            <person name="Tisserant E."/>
            <person name="Crous P.W."/>
            <person name="Henrissat B."/>
            <person name="Nehls U."/>
            <person name="Egli S."/>
            <person name="Spatafora J.W."/>
            <person name="Grigoriev I.V."/>
            <person name="Martin F.M."/>
        </authorList>
    </citation>
    <scope>NUCLEOTIDE SEQUENCE [LARGE SCALE GENOMIC DNA]</scope>
    <source>
        <strain evidence="8 9">CBS 459.81</strain>
    </source>
</reference>
<dbReference type="OrthoDB" id="6612291at2759"/>
<keyword evidence="4 6" id="KW-1133">Transmembrane helix</keyword>
<keyword evidence="5 6" id="KW-0472">Membrane</keyword>
<keyword evidence="3 6" id="KW-0812">Transmembrane</keyword>
<evidence type="ECO:0000256" key="2">
    <source>
        <dbReference type="ARBA" id="ARBA00010992"/>
    </source>
</evidence>
<comment type="subcellular location">
    <subcellularLocation>
        <location evidence="1">Membrane</location>
        <topology evidence="1">Multi-pass membrane protein</topology>
    </subcellularLocation>
</comment>
<dbReference type="InterPro" id="IPR005828">
    <property type="entry name" value="MFS_sugar_transport-like"/>
</dbReference>
<evidence type="ECO:0000259" key="7">
    <source>
        <dbReference type="PROSITE" id="PS50850"/>
    </source>
</evidence>
<dbReference type="PANTHER" id="PTHR48022:SF28">
    <property type="entry name" value="MAJOR FACILITATOR SUPERFAMILY (MFS) PROFILE DOMAIN-CONTAINING PROTEIN-RELATED"/>
    <property type="match status" value="1"/>
</dbReference>
<dbReference type="SUPFAM" id="SSF103473">
    <property type="entry name" value="MFS general substrate transporter"/>
    <property type="match status" value="1"/>
</dbReference>
<dbReference type="PANTHER" id="PTHR48022">
    <property type="entry name" value="PLASTIDIC GLUCOSE TRANSPORTER 4"/>
    <property type="match status" value="1"/>
</dbReference>
<name>A0A8E2EC12_9PEZI</name>
<dbReference type="InterPro" id="IPR020846">
    <property type="entry name" value="MFS_dom"/>
</dbReference>
<dbReference type="GO" id="GO:0005351">
    <property type="term" value="F:carbohydrate:proton symporter activity"/>
    <property type="evidence" value="ECO:0007669"/>
    <property type="project" value="TreeGrafter"/>
</dbReference>
<dbReference type="Proteomes" id="UP000250266">
    <property type="component" value="Unassembled WGS sequence"/>
</dbReference>
<dbReference type="AlphaFoldDB" id="A0A8E2EC12"/>
<dbReference type="EMBL" id="KV744938">
    <property type="protein sequence ID" value="OCK80981.1"/>
    <property type="molecule type" value="Genomic_DNA"/>
</dbReference>
<evidence type="ECO:0000313" key="9">
    <source>
        <dbReference type="Proteomes" id="UP000250266"/>
    </source>
</evidence>
<dbReference type="Gene3D" id="1.20.1250.20">
    <property type="entry name" value="MFS general substrate transporter like domains"/>
    <property type="match status" value="1"/>
</dbReference>
<feature type="transmembrane region" description="Helical" evidence="6">
    <location>
        <begin position="53"/>
        <end position="71"/>
    </location>
</feature>
<dbReference type="PROSITE" id="PS50850">
    <property type="entry name" value="MFS"/>
    <property type="match status" value="1"/>
</dbReference>
<evidence type="ECO:0000256" key="4">
    <source>
        <dbReference type="ARBA" id="ARBA00022989"/>
    </source>
</evidence>
<gene>
    <name evidence="8" type="ORF">K432DRAFT_451403</name>
</gene>
<evidence type="ECO:0000256" key="5">
    <source>
        <dbReference type="ARBA" id="ARBA00023136"/>
    </source>
</evidence>
<evidence type="ECO:0000256" key="3">
    <source>
        <dbReference type="ARBA" id="ARBA00022692"/>
    </source>
</evidence>
<feature type="domain" description="Major facilitator superfamily (MFS) profile" evidence="7">
    <location>
        <begin position="1"/>
        <end position="106"/>
    </location>
</feature>
<keyword evidence="9" id="KW-1185">Reference proteome</keyword>
<comment type="similarity">
    <text evidence="2">Belongs to the major facilitator superfamily. Sugar transporter (TC 2.A.1.1) family.</text>
</comment>
<evidence type="ECO:0000256" key="1">
    <source>
        <dbReference type="ARBA" id="ARBA00004141"/>
    </source>
</evidence>
<evidence type="ECO:0000313" key="8">
    <source>
        <dbReference type="EMBL" id="OCK80981.1"/>
    </source>
</evidence>
<sequence>MNGIVITAYWLDAMGTRSTLMTGTITVLYDVGAFLGATSAAFTAGPLGRERTLMLGSFILIIGSVLMGVSYERIQFMVGRVVTGIGIGYITYMTPVYQSEINSAAQ</sequence>
<proteinExistence type="inferred from homology"/>
<feature type="transmembrane region" description="Helical" evidence="6">
    <location>
        <begin position="77"/>
        <end position="97"/>
    </location>
</feature>
<dbReference type="InterPro" id="IPR050360">
    <property type="entry name" value="MFS_Sugar_Transporters"/>
</dbReference>
<dbReference type="InterPro" id="IPR036259">
    <property type="entry name" value="MFS_trans_sf"/>
</dbReference>
<evidence type="ECO:0000256" key="6">
    <source>
        <dbReference type="SAM" id="Phobius"/>
    </source>
</evidence>
<protein>
    <recommendedName>
        <fullName evidence="7">Major facilitator superfamily (MFS) profile domain-containing protein</fullName>
    </recommendedName>
</protein>